<dbReference type="Gene3D" id="3.30.457.10">
    <property type="entry name" value="Copper amine oxidase-like, N-terminal domain"/>
    <property type="match status" value="1"/>
</dbReference>
<organism evidence="2 3">
    <name type="scientific">Candidatus Cryosericum terrychapinii</name>
    <dbReference type="NCBI Taxonomy" id="2290919"/>
    <lineage>
        <taxon>Bacteria</taxon>
        <taxon>Pseudomonadati</taxon>
        <taxon>Caldisericota/Cryosericota group</taxon>
        <taxon>Candidatus Cryosericota</taxon>
        <taxon>Candidatus Cryosericia</taxon>
        <taxon>Candidatus Cryosericales</taxon>
        <taxon>Candidatus Cryosericaceae</taxon>
        <taxon>Candidatus Cryosericum</taxon>
    </lineage>
</organism>
<dbReference type="AlphaFoldDB" id="A0A398CWA5"/>
<evidence type="ECO:0000313" key="3">
    <source>
        <dbReference type="Proteomes" id="UP000266328"/>
    </source>
</evidence>
<accession>A0A398CWA5</accession>
<dbReference type="Pfam" id="PF07833">
    <property type="entry name" value="Cu_amine_oxidN1"/>
    <property type="match status" value="1"/>
</dbReference>
<dbReference type="SUPFAM" id="SSF55383">
    <property type="entry name" value="Copper amine oxidase, domain N"/>
    <property type="match status" value="1"/>
</dbReference>
<dbReference type="InterPro" id="IPR012854">
    <property type="entry name" value="Cu_amine_oxidase-like_N"/>
</dbReference>
<evidence type="ECO:0000259" key="1">
    <source>
        <dbReference type="Pfam" id="PF07833"/>
    </source>
</evidence>
<comment type="caution">
    <text evidence="2">The sequence shown here is derived from an EMBL/GenBank/DDBJ whole genome shotgun (WGS) entry which is preliminary data.</text>
</comment>
<reference evidence="2 3" key="1">
    <citation type="submission" date="2018-09" db="EMBL/GenBank/DDBJ databases">
        <title>Discovery and Ecogenomic Context for Candidatus Cryosericales, a Global Caldiserica Order Active in Thawing Permafrost.</title>
        <authorList>
            <person name="Martinez M.A."/>
            <person name="Woodcroft B.J."/>
            <person name="Ignacio Espinoza J.C."/>
            <person name="Zayed A."/>
            <person name="Singleton C.M."/>
            <person name="Boyd J."/>
            <person name="Li Y.-F."/>
            <person name="Purvine S."/>
            <person name="Maughan H."/>
            <person name="Hodgkins S.B."/>
            <person name="Anderson D."/>
            <person name="Sederholm M."/>
            <person name="Temperton B."/>
            <person name="Saleska S.R."/>
            <person name="Tyson G.W."/>
            <person name="Rich V.I."/>
        </authorList>
    </citation>
    <scope>NUCLEOTIDE SEQUENCE [LARGE SCALE GENOMIC DNA]</scope>
    <source>
        <strain evidence="2 3">SMC7</strain>
    </source>
</reference>
<dbReference type="InterPro" id="IPR036582">
    <property type="entry name" value="Mao_N_sf"/>
</dbReference>
<dbReference type="Proteomes" id="UP000266328">
    <property type="component" value="Unassembled WGS sequence"/>
</dbReference>
<sequence>MVRRSTSSADSKVVPIIKSGRTLLPLRFVAEALALDVQWDGTTQVITITYTP</sequence>
<feature type="domain" description="Copper amine oxidase-like N-terminal" evidence="1">
    <location>
        <begin position="8"/>
        <end position="50"/>
    </location>
</feature>
<evidence type="ECO:0000313" key="2">
    <source>
        <dbReference type="EMBL" id="RIE06470.1"/>
    </source>
</evidence>
<keyword evidence="3" id="KW-1185">Reference proteome</keyword>
<name>A0A398CWA5_9BACT</name>
<gene>
    <name evidence="2" type="ORF">SMC7_02355</name>
</gene>
<protein>
    <submittedName>
        <fullName evidence="2">Copper amine oxidase N-terminal domain-containing protein</fullName>
    </submittedName>
</protein>
<dbReference type="OrthoDB" id="1803459at2"/>
<proteinExistence type="predicted"/>
<dbReference type="EMBL" id="QXIS01000012">
    <property type="protein sequence ID" value="RIE06470.1"/>
    <property type="molecule type" value="Genomic_DNA"/>
</dbReference>
<dbReference type="RefSeq" id="WP_119088778.1">
    <property type="nucleotide sequence ID" value="NZ_QXIS01000012.1"/>
</dbReference>